<reference evidence="1 2" key="1">
    <citation type="journal article" date="2020" name="BMC Genomics">
        <title>Intraspecific diversification of the crop wild relative Brassica cretica Lam. using demographic model selection.</title>
        <authorList>
            <person name="Kioukis A."/>
            <person name="Michalopoulou V.A."/>
            <person name="Briers L."/>
            <person name="Pirintsos S."/>
            <person name="Studholme D.J."/>
            <person name="Pavlidis P."/>
            <person name="Sarris P.F."/>
        </authorList>
    </citation>
    <scope>NUCLEOTIDE SEQUENCE [LARGE SCALE GENOMIC DNA]</scope>
    <source>
        <strain evidence="2">cv. PFS-1207/04</strain>
    </source>
</reference>
<evidence type="ECO:0000313" key="2">
    <source>
        <dbReference type="Proteomes" id="UP000266723"/>
    </source>
</evidence>
<keyword evidence="2" id="KW-1185">Reference proteome</keyword>
<accession>A0ABQ7F9U8</accession>
<organism evidence="1 2">
    <name type="scientific">Brassica cretica</name>
    <name type="common">Mustard</name>
    <dbReference type="NCBI Taxonomy" id="69181"/>
    <lineage>
        <taxon>Eukaryota</taxon>
        <taxon>Viridiplantae</taxon>
        <taxon>Streptophyta</taxon>
        <taxon>Embryophyta</taxon>
        <taxon>Tracheophyta</taxon>
        <taxon>Spermatophyta</taxon>
        <taxon>Magnoliopsida</taxon>
        <taxon>eudicotyledons</taxon>
        <taxon>Gunneridae</taxon>
        <taxon>Pentapetalae</taxon>
        <taxon>rosids</taxon>
        <taxon>malvids</taxon>
        <taxon>Brassicales</taxon>
        <taxon>Brassicaceae</taxon>
        <taxon>Brassiceae</taxon>
        <taxon>Brassica</taxon>
    </lineage>
</organism>
<evidence type="ECO:0000313" key="1">
    <source>
        <dbReference type="EMBL" id="KAF3611973.1"/>
    </source>
</evidence>
<proteinExistence type="predicted"/>
<dbReference type="EMBL" id="QGKV02000297">
    <property type="protein sequence ID" value="KAF3611973.1"/>
    <property type="molecule type" value="Genomic_DNA"/>
</dbReference>
<comment type="caution">
    <text evidence="1">The sequence shown here is derived from an EMBL/GenBank/DDBJ whole genome shotgun (WGS) entry which is preliminary data.</text>
</comment>
<gene>
    <name evidence="1" type="ORF">DY000_02049356</name>
</gene>
<protein>
    <submittedName>
        <fullName evidence="1">Uncharacterized protein</fullName>
    </submittedName>
</protein>
<dbReference type="Proteomes" id="UP000266723">
    <property type="component" value="Unassembled WGS sequence"/>
</dbReference>
<name>A0ABQ7F9U8_BRACR</name>
<sequence length="106" mass="12636">MCLLPAILASVGRISANERSFLKYTKLTGRDHRPHAEEKRMKFGAETARRWNHFVADSFRRRHEEETLMRCPELQCMSDIFRSFIMEMSWIHTVLDAFVYFYVFGL</sequence>